<evidence type="ECO:0000313" key="7">
    <source>
        <dbReference type="Proteomes" id="UP000193675"/>
    </source>
</evidence>
<comment type="similarity">
    <text evidence="1">Belongs to the DNA polymerase type-Y family.</text>
</comment>
<evidence type="ECO:0000256" key="1">
    <source>
        <dbReference type="ARBA" id="ARBA00010945"/>
    </source>
</evidence>
<dbReference type="GO" id="GO:0003684">
    <property type="term" value="F:damaged DNA binding"/>
    <property type="evidence" value="ECO:0007669"/>
    <property type="project" value="InterPro"/>
</dbReference>
<reference evidence="6 7" key="1">
    <citation type="submission" date="2017-04" db="EMBL/GenBank/DDBJ databases">
        <title>Presence of VIM-2 positive Pseudomonas species in chickens and their surrounding environment.</title>
        <authorList>
            <person name="Zhang R."/>
        </authorList>
    </citation>
    <scope>NUCLEOTIDE SEQUENCE [LARGE SCALE GENOMIC DNA]</scope>
    <source>
        <strain evidence="6 7">DZ-C18</strain>
    </source>
</reference>
<dbReference type="Pfam" id="PF11799">
    <property type="entry name" value="IMS_C"/>
    <property type="match status" value="1"/>
</dbReference>
<dbReference type="SUPFAM" id="SSF56672">
    <property type="entry name" value="DNA/RNA polymerases"/>
    <property type="match status" value="1"/>
</dbReference>
<dbReference type="Proteomes" id="UP000193675">
    <property type="component" value="Unassembled WGS sequence"/>
</dbReference>
<dbReference type="PANTHER" id="PTHR11076">
    <property type="entry name" value="DNA REPAIR POLYMERASE UMUC / TRANSFERASE FAMILY MEMBER"/>
    <property type="match status" value="1"/>
</dbReference>
<keyword evidence="3" id="KW-0741">SOS mutagenesis</keyword>
<dbReference type="Gene3D" id="1.10.150.20">
    <property type="entry name" value="5' to 3' exonuclease, C-terminal subdomain"/>
    <property type="match status" value="1"/>
</dbReference>
<evidence type="ECO:0000256" key="2">
    <source>
        <dbReference type="ARBA" id="ARBA00022763"/>
    </source>
</evidence>
<dbReference type="InterPro" id="IPR017961">
    <property type="entry name" value="DNA_pol_Y-fam_little_finger"/>
</dbReference>
<keyword evidence="4" id="KW-0234">DNA repair</keyword>
<dbReference type="InterPro" id="IPR043502">
    <property type="entry name" value="DNA/RNA_pol_sf"/>
</dbReference>
<protein>
    <submittedName>
        <fullName evidence="6">DNA polymerase V subunit UmuC</fullName>
    </submittedName>
</protein>
<dbReference type="InterPro" id="IPR025188">
    <property type="entry name" value="DUF4113"/>
</dbReference>
<sequence>MYHNRPTYALIDVNAFYCSCERLFRPDLKSTPIVALSNNDGCVIARTAEAKKLGVAMGDPYFKIKPLLKKHGIIAFSSNYALYGDISSRVQQTIESMVPRVEVYSIDESFADLTGIREPLGDFARTIQSRVLQWTGMPVGIGIGHTKTLAKAAQHASKVYRQQTGGVVDLRAEKAVKWLLERMPCQEVWGVGRRLTEHLASDGITTAWQLANANSTIIRRKYGVVLERTVRELQGQSCLDLQEAEPDRQTICTSRMFGSRITTKPAMQEAIASYMHRAAQKLRSQRSLTSVFRLGIRTSPFGDEPRYSNGTTVVPPYPTDDVLLLTRLASKALDDIWKEGFRYSKAEILLMDLRKRGEYTQDLFTPSQPAKSDVLMRTMDMVNSRFGKNALRSARMPVEADWEMRRELMSPSYTTSINQLMRCSAN</sequence>
<dbReference type="GO" id="GO:0005829">
    <property type="term" value="C:cytosol"/>
    <property type="evidence" value="ECO:0007669"/>
    <property type="project" value="TreeGrafter"/>
</dbReference>
<dbReference type="EMBL" id="NBWC01000049">
    <property type="protein sequence ID" value="ORL58891.1"/>
    <property type="molecule type" value="Genomic_DNA"/>
</dbReference>
<evidence type="ECO:0000256" key="5">
    <source>
        <dbReference type="ARBA" id="ARBA00023236"/>
    </source>
</evidence>
<dbReference type="OrthoDB" id="9808813at2"/>
<dbReference type="PANTHER" id="PTHR11076:SF34">
    <property type="entry name" value="PROTEIN UMUC"/>
    <property type="match status" value="1"/>
</dbReference>
<dbReference type="Pfam" id="PF00817">
    <property type="entry name" value="IMS"/>
    <property type="match status" value="1"/>
</dbReference>
<dbReference type="AlphaFoldDB" id="A0A1X0ZJL2"/>
<organism evidence="6 7">
    <name type="scientific">Pseudomonas putida</name>
    <name type="common">Arthrobacter siderocapsulatus</name>
    <dbReference type="NCBI Taxonomy" id="303"/>
    <lineage>
        <taxon>Bacteria</taxon>
        <taxon>Pseudomonadati</taxon>
        <taxon>Pseudomonadota</taxon>
        <taxon>Gammaproteobacteria</taxon>
        <taxon>Pseudomonadales</taxon>
        <taxon>Pseudomonadaceae</taxon>
        <taxon>Pseudomonas</taxon>
    </lineage>
</organism>
<dbReference type="CDD" id="cd01700">
    <property type="entry name" value="PolY_Pol_V_umuC"/>
    <property type="match status" value="1"/>
</dbReference>
<accession>A0A1X0ZJL2</accession>
<dbReference type="InterPro" id="IPR001126">
    <property type="entry name" value="UmuC"/>
</dbReference>
<comment type="caution">
    <text evidence="6">The sequence shown here is derived from an EMBL/GenBank/DDBJ whole genome shotgun (WGS) entry which is preliminary data.</text>
</comment>
<dbReference type="Gene3D" id="3.40.1170.60">
    <property type="match status" value="1"/>
</dbReference>
<evidence type="ECO:0000256" key="4">
    <source>
        <dbReference type="ARBA" id="ARBA00023204"/>
    </source>
</evidence>
<name>A0A1X0ZJL2_PSEPU</name>
<keyword evidence="5" id="KW-0742">SOS response</keyword>
<dbReference type="RefSeq" id="WP_084850861.1">
    <property type="nucleotide sequence ID" value="NZ_NBWA01000029.1"/>
</dbReference>
<dbReference type="PROSITE" id="PS50173">
    <property type="entry name" value="UMUC"/>
    <property type="match status" value="1"/>
</dbReference>
<dbReference type="GO" id="GO:0042276">
    <property type="term" value="P:error-prone translesion synthesis"/>
    <property type="evidence" value="ECO:0007669"/>
    <property type="project" value="TreeGrafter"/>
</dbReference>
<dbReference type="NCBIfam" id="NF002955">
    <property type="entry name" value="PRK03609.1"/>
    <property type="match status" value="1"/>
</dbReference>
<dbReference type="Pfam" id="PF13438">
    <property type="entry name" value="DUF4113"/>
    <property type="match status" value="1"/>
</dbReference>
<dbReference type="GO" id="GO:0009432">
    <property type="term" value="P:SOS response"/>
    <property type="evidence" value="ECO:0007669"/>
    <property type="project" value="UniProtKB-KW"/>
</dbReference>
<evidence type="ECO:0000256" key="3">
    <source>
        <dbReference type="ARBA" id="ARBA00023199"/>
    </source>
</evidence>
<dbReference type="InterPro" id="IPR043128">
    <property type="entry name" value="Rev_trsase/Diguanyl_cyclase"/>
</dbReference>
<proteinExistence type="inferred from homology"/>
<gene>
    <name evidence="6" type="ORF">B7H17_25545</name>
</gene>
<dbReference type="InterPro" id="IPR050116">
    <property type="entry name" value="DNA_polymerase-Y"/>
</dbReference>
<dbReference type="GO" id="GO:0003887">
    <property type="term" value="F:DNA-directed DNA polymerase activity"/>
    <property type="evidence" value="ECO:0007669"/>
    <property type="project" value="TreeGrafter"/>
</dbReference>
<dbReference type="GO" id="GO:0006281">
    <property type="term" value="P:DNA repair"/>
    <property type="evidence" value="ECO:0007669"/>
    <property type="project" value="UniProtKB-KW"/>
</dbReference>
<keyword evidence="2" id="KW-0227">DNA damage</keyword>
<evidence type="ECO:0000313" key="6">
    <source>
        <dbReference type="EMBL" id="ORL58891.1"/>
    </source>
</evidence>
<dbReference type="Gene3D" id="3.30.70.270">
    <property type="match status" value="1"/>
</dbReference>